<evidence type="ECO:0000313" key="2">
    <source>
        <dbReference type="EMBL" id="KAH7250400.1"/>
    </source>
</evidence>
<feature type="signal peptide" evidence="1">
    <location>
        <begin position="1"/>
        <end position="28"/>
    </location>
</feature>
<dbReference type="EMBL" id="JAGTJS010000012">
    <property type="protein sequence ID" value="KAH7250400.1"/>
    <property type="molecule type" value="Genomic_DNA"/>
</dbReference>
<feature type="chain" id="PRO_5040485146" description="Secreted protein" evidence="1">
    <location>
        <begin position="29"/>
        <end position="92"/>
    </location>
</feature>
<name>A0A9P9H4W3_FUSSL</name>
<evidence type="ECO:0008006" key="4">
    <source>
        <dbReference type="Google" id="ProtNLM"/>
    </source>
</evidence>
<accession>A0A9P9H4W3</accession>
<protein>
    <recommendedName>
        <fullName evidence="4">Secreted protein</fullName>
    </recommendedName>
</protein>
<dbReference type="Proteomes" id="UP000736672">
    <property type="component" value="Unassembled WGS sequence"/>
</dbReference>
<keyword evidence="3" id="KW-1185">Reference proteome</keyword>
<proteinExistence type="predicted"/>
<gene>
    <name evidence="2" type="ORF">B0J15DRAFT_495853</name>
</gene>
<evidence type="ECO:0000256" key="1">
    <source>
        <dbReference type="SAM" id="SignalP"/>
    </source>
</evidence>
<organism evidence="2 3">
    <name type="scientific">Fusarium solani</name>
    <name type="common">Filamentous fungus</name>
    <dbReference type="NCBI Taxonomy" id="169388"/>
    <lineage>
        <taxon>Eukaryota</taxon>
        <taxon>Fungi</taxon>
        <taxon>Dikarya</taxon>
        <taxon>Ascomycota</taxon>
        <taxon>Pezizomycotina</taxon>
        <taxon>Sordariomycetes</taxon>
        <taxon>Hypocreomycetidae</taxon>
        <taxon>Hypocreales</taxon>
        <taxon>Nectriaceae</taxon>
        <taxon>Fusarium</taxon>
        <taxon>Fusarium solani species complex</taxon>
    </lineage>
</organism>
<dbReference type="AlphaFoldDB" id="A0A9P9H4W3"/>
<keyword evidence="1" id="KW-0732">Signal</keyword>
<comment type="caution">
    <text evidence="2">The sequence shown here is derived from an EMBL/GenBank/DDBJ whole genome shotgun (WGS) entry which is preliminary data.</text>
</comment>
<evidence type="ECO:0000313" key="3">
    <source>
        <dbReference type="Proteomes" id="UP000736672"/>
    </source>
</evidence>
<reference evidence="2" key="1">
    <citation type="journal article" date="2021" name="Nat. Commun.">
        <title>Genetic determinants of endophytism in the Arabidopsis root mycobiome.</title>
        <authorList>
            <person name="Mesny F."/>
            <person name="Miyauchi S."/>
            <person name="Thiergart T."/>
            <person name="Pickel B."/>
            <person name="Atanasova L."/>
            <person name="Karlsson M."/>
            <person name="Huettel B."/>
            <person name="Barry K.W."/>
            <person name="Haridas S."/>
            <person name="Chen C."/>
            <person name="Bauer D."/>
            <person name="Andreopoulos W."/>
            <person name="Pangilinan J."/>
            <person name="LaButti K."/>
            <person name="Riley R."/>
            <person name="Lipzen A."/>
            <person name="Clum A."/>
            <person name="Drula E."/>
            <person name="Henrissat B."/>
            <person name="Kohler A."/>
            <person name="Grigoriev I.V."/>
            <person name="Martin F.M."/>
            <person name="Hacquard S."/>
        </authorList>
    </citation>
    <scope>NUCLEOTIDE SEQUENCE</scope>
    <source>
        <strain evidence="2">FSSC 5 MPI-SDFR-AT-0091</strain>
    </source>
</reference>
<sequence>MTFDGMSSCGVACLSLLFFPHTHWPVLGSSSLSHKVEAKEQTTAADKIRSFDSPCVFWLKQVVRATLKSGAYRSRSLKWPVFKTWLPINDTG</sequence>